<keyword evidence="4" id="KW-0762">Sugar transport</keyword>
<dbReference type="EMBL" id="CAOF01000113">
    <property type="protein sequence ID" value="CCO47115.1"/>
    <property type="molecule type" value="Genomic_DNA"/>
</dbReference>
<evidence type="ECO:0000313" key="11">
    <source>
        <dbReference type="EMBL" id="CCO47115.1"/>
    </source>
</evidence>
<comment type="caution">
    <text evidence="11">The sequence shown here is derived from an EMBL/GenBank/DDBJ whole genome shotgun (WGS) entry which is preliminary data.</text>
</comment>
<comment type="subcellular location">
    <subcellularLocation>
        <location evidence="1">Cell membrane</location>
        <topology evidence="1">Peripheral membrane protein</topology>
    </subcellularLocation>
</comment>
<keyword evidence="2" id="KW-0813">Transport</keyword>
<evidence type="ECO:0000256" key="2">
    <source>
        <dbReference type="ARBA" id="ARBA00022448"/>
    </source>
</evidence>
<dbReference type="InterPro" id="IPR050107">
    <property type="entry name" value="ABC_carbohydrate_import_ATPase"/>
</dbReference>
<dbReference type="InterPro" id="IPR003439">
    <property type="entry name" value="ABC_transporter-like_ATP-bd"/>
</dbReference>
<dbReference type="Pfam" id="PF00005">
    <property type="entry name" value="ABC_tran"/>
    <property type="match status" value="2"/>
</dbReference>
<evidence type="ECO:0000256" key="5">
    <source>
        <dbReference type="ARBA" id="ARBA00022737"/>
    </source>
</evidence>
<dbReference type="InterPro" id="IPR003593">
    <property type="entry name" value="AAA+_ATPase"/>
</dbReference>
<reference evidence="11 12" key="1">
    <citation type="journal article" date="2013" name="ISME J.">
        <title>Comparative genomics of pathogenic lineages of Vibrio nigripulchritudo identifies virulence-associated traits.</title>
        <authorList>
            <person name="Goudenege D."/>
            <person name="Labreuche Y."/>
            <person name="Krin E."/>
            <person name="Ansquer D."/>
            <person name="Mangenot S."/>
            <person name="Calteau A."/>
            <person name="Medigue C."/>
            <person name="Mazel D."/>
            <person name="Polz M.F."/>
            <person name="Le Roux F."/>
        </authorList>
    </citation>
    <scope>NUCLEOTIDE SEQUENCE [LARGE SCALE GENOMIC DNA]</scope>
    <source>
        <strain evidence="11 12">SOn1</strain>
    </source>
</reference>
<evidence type="ECO:0000259" key="10">
    <source>
        <dbReference type="PROSITE" id="PS50893"/>
    </source>
</evidence>
<evidence type="ECO:0000256" key="8">
    <source>
        <dbReference type="ARBA" id="ARBA00022967"/>
    </source>
</evidence>
<keyword evidence="9" id="KW-0472">Membrane</keyword>
<keyword evidence="8" id="KW-1278">Translocase</keyword>
<dbReference type="GO" id="GO:0016887">
    <property type="term" value="F:ATP hydrolysis activity"/>
    <property type="evidence" value="ECO:0007669"/>
    <property type="project" value="InterPro"/>
</dbReference>
<name>A0AAV2VQX0_9VIBR</name>
<dbReference type="InterPro" id="IPR017871">
    <property type="entry name" value="ABC_transporter-like_CS"/>
</dbReference>
<evidence type="ECO:0000256" key="4">
    <source>
        <dbReference type="ARBA" id="ARBA00022597"/>
    </source>
</evidence>
<gene>
    <name evidence="11" type="primary">rbsA</name>
    <name evidence="11" type="ORF">VIBNISOn1_230014</name>
</gene>
<dbReference type="SUPFAM" id="SSF52540">
    <property type="entry name" value="P-loop containing nucleoside triphosphate hydrolases"/>
    <property type="match status" value="2"/>
</dbReference>
<proteinExistence type="predicted"/>
<evidence type="ECO:0000256" key="1">
    <source>
        <dbReference type="ARBA" id="ARBA00004202"/>
    </source>
</evidence>
<feature type="domain" description="ABC transporter" evidence="10">
    <location>
        <begin position="254"/>
        <end position="499"/>
    </location>
</feature>
<keyword evidence="3" id="KW-1003">Cell membrane</keyword>
<dbReference type="PROSITE" id="PS00211">
    <property type="entry name" value="ABC_TRANSPORTER_1"/>
    <property type="match status" value="1"/>
</dbReference>
<dbReference type="Gene3D" id="3.40.50.300">
    <property type="entry name" value="P-loop containing nucleotide triphosphate hydrolases"/>
    <property type="match status" value="2"/>
</dbReference>
<dbReference type="Proteomes" id="UP000018211">
    <property type="component" value="Unassembled WGS sequence"/>
</dbReference>
<sequence length="505" mass="54818">MANEHPLIEVKDLHRYFGGVKALQGVNFSLKKGEVHALIGENGAGKSTLMKVIGGEYKPTKGQLRIKGKETVFRSPKDAFRSGIAVIHQEMVLAPDLSIAENIFLKELPGLVNRKALQSRASELIRKLGFKLDPSLPVGELPVAHQQIVEIAKALSTHAKIIVFDEPTAVLSEGDAQRLLTIIDDLRKTGVAIVYISHRLDEVLQIADRITVLKDGQSIETLDNTTSESLTVDDLIPLMVGRPLKDLFGEKTDHALGDTVLSIENLSDGKRLSPFNMDVRAGEILGLGGLVGAGRTEAMRLLFGADKASSGTIKIDGEAVSIHSPYHAVKNGIGLVPEDRKAQGTVLEFSIAHNITMANLRDVLIAGDLIHPAREARIVTDLSKKLTVKYHQSSDPVSSLSGGNQQKVVLAKWIHAQCKVLILDEPTRGVDVGAKVEIYTLIRYLATLGVAVIVISSEHQELFGLCDRILVMREGEITGELPPGDYQEVNLLRLAMIATDQQATS</sequence>
<dbReference type="FunFam" id="3.40.50.300:FF:000127">
    <property type="entry name" value="Ribose import ATP-binding protein RbsA"/>
    <property type="match status" value="1"/>
</dbReference>
<dbReference type="SMART" id="SM00382">
    <property type="entry name" value="AAA"/>
    <property type="match status" value="2"/>
</dbReference>
<dbReference type="CDD" id="cd03215">
    <property type="entry name" value="ABC_Carb_Monos_II"/>
    <property type="match status" value="1"/>
</dbReference>
<dbReference type="PANTHER" id="PTHR43790">
    <property type="entry name" value="CARBOHYDRATE TRANSPORT ATP-BINDING PROTEIN MG119-RELATED"/>
    <property type="match status" value="1"/>
</dbReference>
<dbReference type="GO" id="GO:0005524">
    <property type="term" value="F:ATP binding"/>
    <property type="evidence" value="ECO:0007669"/>
    <property type="project" value="UniProtKB-KW"/>
</dbReference>
<protein>
    <submittedName>
        <fullName evidence="11">Ribose import ATP-binding protein rbsA</fullName>
    </submittedName>
</protein>
<dbReference type="RefSeq" id="WP_022612032.1">
    <property type="nucleotide sequence ID" value="NZ_LK391965.1"/>
</dbReference>
<dbReference type="CDD" id="cd03216">
    <property type="entry name" value="ABC_Carb_Monos_I"/>
    <property type="match status" value="1"/>
</dbReference>
<dbReference type="GO" id="GO:0005886">
    <property type="term" value="C:plasma membrane"/>
    <property type="evidence" value="ECO:0007669"/>
    <property type="project" value="UniProtKB-SubCell"/>
</dbReference>
<accession>A0AAV2VQX0</accession>
<dbReference type="PROSITE" id="PS50893">
    <property type="entry name" value="ABC_TRANSPORTER_2"/>
    <property type="match status" value="2"/>
</dbReference>
<evidence type="ECO:0000256" key="3">
    <source>
        <dbReference type="ARBA" id="ARBA00022475"/>
    </source>
</evidence>
<dbReference type="PANTHER" id="PTHR43790:SF1">
    <property type="entry name" value="XYLOSE IMPORT ATP-BINDING PROTEIN XYLG"/>
    <property type="match status" value="1"/>
</dbReference>
<keyword evidence="7 11" id="KW-0067">ATP-binding</keyword>
<keyword evidence="5" id="KW-0677">Repeat</keyword>
<organism evidence="11 12">
    <name type="scientific">Vibrio nigripulchritudo SOn1</name>
    <dbReference type="NCBI Taxonomy" id="1238450"/>
    <lineage>
        <taxon>Bacteria</taxon>
        <taxon>Pseudomonadati</taxon>
        <taxon>Pseudomonadota</taxon>
        <taxon>Gammaproteobacteria</taxon>
        <taxon>Vibrionales</taxon>
        <taxon>Vibrionaceae</taxon>
        <taxon>Vibrio</taxon>
    </lineage>
</organism>
<feature type="domain" description="ABC transporter" evidence="10">
    <location>
        <begin position="8"/>
        <end position="240"/>
    </location>
</feature>
<evidence type="ECO:0000256" key="7">
    <source>
        <dbReference type="ARBA" id="ARBA00022840"/>
    </source>
</evidence>
<dbReference type="InterPro" id="IPR027417">
    <property type="entry name" value="P-loop_NTPase"/>
</dbReference>
<evidence type="ECO:0000256" key="6">
    <source>
        <dbReference type="ARBA" id="ARBA00022741"/>
    </source>
</evidence>
<keyword evidence="6" id="KW-0547">Nucleotide-binding</keyword>
<evidence type="ECO:0000256" key="9">
    <source>
        <dbReference type="ARBA" id="ARBA00023136"/>
    </source>
</evidence>
<evidence type="ECO:0000313" key="12">
    <source>
        <dbReference type="Proteomes" id="UP000018211"/>
    </source>
</evidence>
<dbReference type="AlphaFoldDB" id="A0AAV2VQX0"/>